<name>A0A7J0DJ73_9ERIC</name>
<comment type="caution">
    <text evidence="2">The sequence shown here is derived from an EMBL/GenBank/DDBJ whole genome shotgun (WGS) entry which is preliminary data.</text>
</comment>
<evidence type="ECO:0000313" key="2">
    <source>
        <dbReference type="EMBL" id="GFS36353.1"/>
    </source>
</evidence>
<keyword evidence="3" id="KW-1185">Reference proteome</keyword>
<protein>
    <submittedName>
        <fullName evidence="2">Uncharacterized protein</fullName>
    </submittedName>
</protein>
<dbReference type="EMBL" id="BJWL01000249">
    <property type="protein sequence ID" value="GFS36353.1"/>
    <property type="molecule type" value="Genomic_DNA"/>
</dbReference>
<accession>A0A7J0DJ73</accession>
<reference evidence="3" key="1">
    <citation type="submission" date="2019-07" db="EMBL/GenBank/DDBJ databases">
        <title>De Novo Assembly of kiwifruit Actinidia rufa.</title>
        <authorList>
            <person name="Sugita-Konishi S."/>
            <person name="Sato K."/>
            <person name="Mori E."/>
            <person name="Abe Y."/>
            <person name="Kisaki G."/>
            <person name="Hamano K."/>
            <person name="Suezawa K."/>
            <person name="Otani M."/>
            <person name="Fukuda T."/>
            <person name="Manabe T."/>
            <person name="Gomi K."/>
            <person name="Tabuchi M."/>
            <person name="Akimitsu K."/>
            <person name="Kataoka I."/>
        </authorList>
    </citation>
    <scope>NUCLEOTIDE SEQUENCE [LARGE SCALE GENOMIC DNA]</scope>
    <source>
        <strain evidence="3">cv. Fuchu</strain>
    </source>
</reference>
<dbReference type="AlphaFoldDB" id="A0A7J0DJ73"/>
<evidence type="ECO:0000256" key="1">
    <source>
        <dbReference type="SAM" id="MobiDB-lite"/>
    </source>
</evidence>
<dbReference type="Proteomes" id="UP000585474">
    <property type="component" value="Unassembled WGS sequence"/>
</dbReference>
<organism evidence="2 3">
    <name type="scientific">Actinidia rufa</name>
    <dbReference type="NCBI Taxonomy" id="165716"/>
    <lineage>
        <taxon>Eukaryota</taxon>
        <taxon>Viridiplantae</taxon>
        <taxon>Streptophyta</taxon>
        <taxon>Embryophyta</taxon>
        <taxon>Tracheophyta</taxon>
        <taxon>Spermatophyta</taxon>
        <taxon>Magnoliopsida</taxon>
        <taxon>eudicotyledons</taxon>
        <taxon>Gunneridae</taxon>
        <taxon>Pentapetalae</taxon>
        <taxon>asterids</taxon>
        <taxon>Ericales</taxon>
        <taxon>Actinidiaceae</taxon>
        <taxon>Actinidia</taxon>
    </lineage>
</organism>
<feature type="region of interest" description="Disordered" evidence="1">
    <location>
        <begin position="1"/>
        <end position="25"/>
    </location>
</feature>
<gene>
    <name evidence="2" type="ORF">Acr_00g0045510</name>
</gene>
<proteinExistence type="predicted"/>
<sequence length="135" mass="14347">MGLGSDEERGDVDTEVEEGEEVDQVPTIALPAQVLTAEPILVPSSDYDTAATLIFPREFGIPSNHPIWAAPTLPIEILDPPAAYPPILLPNFNEEKYATLPTEGEDVNAPVDQGNKIVRAEGVVAEGADGVEDEG</sequence>
<feature type="compositionally biased region" description="Acidic residues" evidence="1">
    <location>
        <begin position="8"/>
        <end position="23"/>
    </location>
</feature>
<evidence type="ECO:0000313" key="3">
    <source>
        <dbReference type="Proteomes" id="UP000585474"/>
    </source>
</evidence>